<dbReference type="EMBL" id="JAUKPO010000038">
    <property type="protein sequence ID" value="MDO1450888.1"/>
    <property type="molecule type" value="Genomic_DNA"/>
</dbReference>
<reference evidence="2" key="1">
    <citation type="submission" date="2023-07" db="EMBL/GenBank/DDBJ databases">
        <title>The genome sequence of Rhodocytophaga aerolata KACC 12507.</title>
        <authorList>
            <person name="Zhang X."/>
        </authorList>
    </citation>
    <scope>NUCLEOTIDE SEQUENCE</scope>
    <source>
        <strain evidence="2">KACC 12507</strain>
    </source>
</reference>
<name>A0ABT8RFK9_9BACT</name>
<comment type="caution">
    <text evidence="2">The sequence shown here is derived from an EMBL/GenBank/DDBJ whole genome shotgun (WGS) entry which is preliminary data.</text>
</comment>
<evidence type="ECO:0000259" key="1">
    <source>
        <dbReference type="Pfam" id="PF12867"/>
    </source>
</evidence>
<feature type="domain" description="DinB-like" evidence="1">
    <location>
        <begin position="31"/>
        <end position="166"/>
    </location>
</feature>
<dbReference type="SUPFAM" id="SSF109854">
    <property type="entry name" value="DinB/YfiT-like putative metalloenzymes"/>
    <property type="match status" value="1"/>
</dbReference>
<proteinExistence type="predicted"/>
<dbReference type="InterPro" id="IPR034660">
    <property type="entry name" value="DinB/YfiT-like"/>
</dbReference>
<keyword evidence="2" id="KW-0378">Hydrolase</keyword>
<dbReference type="GO" id="GO:0016787">
    <property type="term" value="F:hydrolase activity"/>
    <property type="evidence" value="ECO:0007669"/>
    <property type="project" value="UniProtKB-KW"/>
</dbReference>
<evidence type="ECO:0000313" key="3">
    <source>
        <dbReference type="Proteomes" id="UP001168528"/>
    </source>
</evidence>
<dbReference type="Gene3D" id="1.20.120.450">
    <property type="entry name" value="dinb family like domain"/>
    <property type="match status" value="1"/>
</dbReference>
<dbReference type="NCBIfam" id="NF009807">
    <property type="entry name" value="PRK13291.1"/>
    <property type="match status" value="1"/>
</dbReference>
<dbReference type="Pfam" id="PF12867">
    <property type="entry name" value="DinB_2"/>
    <property type="match status" value="1"/>
</dbReference>
<keyword evidence="3" id="KW-1185">Reference proteome</keyword>
<sequence length="180" mass="20561">MENLQYPIGRFGVKPTYTDGDMEKLLAAMATAPTRYKQQVASLAETDLEKTYREGSWTIRQLTHHVADIHLLNFLRVKKLLTEEGYIATTIDMDAWAATKDATDAPVSDSLLMLEGITNRFLYLLKRVDEQAFSKSYYHPVRKIHFSLKAALHMAVWHLEHHLAHIQLALGKQPHAFSLT</sequence>
<dbReference type="InterPro" id="IPR024775">
    <property type="entry name" value="DinB-like"/>
</dbReference>
<organism evidence="2 3">
    <name type="scientific">Rhodocytophaga aerolata</name>
    <dbReference type="NCBI Taxonomy" id="455078"/>
    <lineage>
        <taxon>Bacteria</taxon>
        <taxon>Pseudomonadati</taxon>
        <taxon>Bacteroidota</taxon>
        <taxon>Cytophagia</taxon>
        <taxon>Cytophagales</taxon>
        <taxon>Rhodocytophagaceae</taxon>
        <taxon>Rhodocytophaga</taxon>
    </lineage>
</organism>
<dbReference type="Proteomes" id="UP001168528">
    <property type="component" value="Unassembled WGS sequence"/>
</dbReference>
<accession>A0ABT8RFK9</accession>
<protein>
    <submittedName>
        <fullName evidence="2">Metal-dependent hydrolase</fullName>
    </submittedName>
</protein>
<dbReference type="RefSeq" id="WP_302041687.1">
    <property type="nucleotide sequence ID" value="NZ_JAUKPO010000038.1"/>
</dbReference>
<evidence type="ECO:0000313" key="2">
    <source>
        <dbReference type="EMBL" id="MDO1450888.1"/>
    </source>
</evidence>
<gene>
    <name evidence="2" type="ORF">Q0590_31730</name>
</gene>